<reference evidence="2" key="1">
    <citation type="submission" date="2022-09" db="EMBL/GenBank/DDBJ databases">
        <title>Complete genome sequence of Vulcanisaeta souniana.</title>
        <authorList>
            <person name="Kato S."/>
            <person name="Itoh T."/>
            <person name="Ohkuma M."/>
        </authorList>
    </citation>
    <scope>NUCLEOTIDE SEQUENCE [LARGE SCALE GENOMIC DNA]</scope>
    <source>
        <strain evidence="2">JCM 11219</strain>
    </source>
</reference>
<dbReference type="EMBL" id="AP026830">
    <property type="protein sequence ID" value="BDR92515.1"/>
    <property type="molecule type" value="Genomic_DNA"/>
</dbReference>
<sequence>MSIFFINGSDHDLVIGNCGRVRNEGNDIY</sequence>
<name>A0ABN6SRQ1_9CREN</name>
<protein>
    <submittedName>
        <fullName evidence="1">Uncharacterized protein</fullName>
    </submittedName>
</protein>
<gene>
    <name evidence="1" type="ORF">Vsou_16080</name>
</gene>
<dbReference type="Proteomes" id="UP001060771">
    <property type="component" value="Chromosome"/>
</dbReference>
<organism evidence="1 2">
    <name type="scientific">Vulcanisaeta souniana JCM 11219</name>
    <dbReference type="NCBI Taxonomy" id="1293586"/>
    <lineage>
        <taxon>Archaea</taxon>
        <taxon>Thermoproteota</taxon>
        <taxon>Thermoprotei</taxon>
        <taxon>Thermoproteales</taxon>
        <taxon>Thermoproteaceae</taxon>
        <taxon>Vulcanisaeta</taxon>
    </lineage>
</organism>
<evidence type="ECO:0000313" key="2">
    <source>
        <dbReference type="Proteomes" id="UP001060771"/>
    </source>
</evidence>
<proteinExistence type="predicted"/>
<accession>A0ABN6SRQ1</accession>
<evidence type="ECO:0000313" key="1">
    <source>
        <dbReference type="EMBL" id="BDR92515.1"/>
    </source>
</evidence>
<keyword evidence="2" id="KW-1185">Reference proteome</keyword>